<feature type="region of interest" description="Disordered" evidence="4">
    <location>
        <begin position="209"/>
        <end position="234"/>
    </location>
</feature>
<dbReference type="SMART" id="SM00400">
    <property type="entry name" value="ZnF_CHCC"/>
    <property type="match status" value="1"/>
</dbReference>
<name>A0A3R6I4N5_9BACT</name>
<dbReference type="GO" id="GO:0005737">
    <property type="term" value="C:cytoplasm"/>
    <property type="evidence" value="ECO:0007669"/>
    <property type="project" value="TreeGrafter"/>
</dbReference>
<dbReference type="PANTHER" id="PTHR30313">
    <property type="entry name" value="DNA PRIMASE"/>
    <property type="match status" value="1"/>
</dbReference>
<dbReference type="Gene3D" id="3.90.580.10">
    <property type="entry name" value="Zinc finger, CHC2-type domain"/>
    <property type="match status" value="1"/>
</dbReference>
<dbReference type="Proteomes" id="UP000286598">
    <property type="component" value="Unassembled WGS sequence"/>
</dbReference>
<dbReference type="AlphaFoldDB" id="A0A3R6I4N5"/>
<dbReference type="InterPro" id="IPR002694">
    <property type="entry name" value="Znf_CHC2"/>
</dbReference>
<evidence type="ECO:0000256" key="4">
    <source>
        <dbReference type="SAM" id="MobiDB-lite"/>
    </source>
</evidence>
<dbReference type="Pfam" id="PF01807">
    <property type="entry name" value="Zn_ribbon_DnaG"/>
    <property type="match status" value="1"/>
</dbReference>
<keyword evidence="3" id="KW-0862">Zinc</keyword>
<accession>A0A3R6I4N5</accession>
<gene>
    <name evidence="6" type="ORF">DW060_00065</name>
</gene>
<dbReference type="InterPro" id="IPR036977">
    <property type="entry name" value="DNA_primase_Znf_CHC2"/>
</dbReference>
<evidence type="ECO:0000313" key="6">
    <source>
        <dbReference type="EMBL" id="RHK53362.1"/>
    </source>
</evidence>
<evidence type="ECO:0000259" key="5">
    <source>
        <dbReference type="SMART" id="SM00400"/>
    </source>
</evidence>
<keyword evidence="2" id="KW-0863">Zinc-finger</keyword>
<dbReference type="GO" id="GO:0003899">
    <property type="term" value="F:DNA-directed RNA polymerase activity"/>
    <property type="evidence" value="ECO:0007669"/>
    <property type="project" value="InterPro"/>
</dbReference>
<dbReference type="OrthoDB" id="9804281at2"/>
<keyword evidence="1" id="KW-0479">Metal-binding</keyword>
<reference evidence="6 7" key="1">
    <citation type="submission" date="2018-08" db="EMBL/GenBank/DDBJ databases">
        <title>A genome reference for cultivated species of the human gut microbiota.</title>
        <authorList>
            <person name="Zou Y."/>
            <person name="Xue W."/>
            <person name="Luo G."/>
        </authorList>
    </citation>
    <scope>NUCLEOTIDE SEQUENCE [LARGE SCALE GENOMIC DNA]</scope>
    <source>
        <strain evidence="6 7">AF42-9</strain>
    </source>
</reference>
<dbReference type="GO" id="GO:0006269">
    <property type="term" value="P:DNA replication, synthesis of primer"/>
    <property type="evidence" value="ECO:0007669"/>
    <property type="project" value="TreeGrafter"/>
</dbReference>
<dbReference type="EMBL" id="QRNO01000001">
    <property type="protein sequence ID" value="RHK53362.1"/>
    <property type="molecule type" value="Genomic_DNA"/>
</dbReference>
<dbReference type="GO" id="GO:0008270">
    <property type="term" value="F:zinc ion binding"/>
    <property type="evidence" value="ECO:0007669"/>
    <property type="project" value="UniProtKB-KW"/>
</dbReference>
<dbReference type="PANTHER" id="PTHR30313:SF2">
    <property type="entry name" value="DNA PRIMASE"/>
    <property type="match status" value="1"/>
</dbReference>
<feature type="domain" description="Zinc finger CHC2-type" evidence="5">
    <location>
        <begin position="66"/>
        <end position="120"/>
    </location>
</feature>
<evidence type="ECO:0000256" key="3">
    <source>
        <dbReference type="ARBA" id="ARBA00022833"/>
    </source>
</evidence>
<comment type="caution">
    <text evidence="6">The sequence shown here is derived from an EMBL/GenBank/DDBJ whole genome shotgun (WGS) entry which is preliminary data.</text>
</comment>
<evidence type="ECO:0000313" key="7">
    <source>
        <dbReference type="Proteomes" id="UP000286598"/>
    </source>
</evidence>
<keyword evidence="7" id="KW-1185">Reference proteome</keyword>
<dbReference type="Gene3D" id="3.40.1360.10">
    <property type="match status" value="1"/>
</dbReference>
<proteinExistence type="predicted"/>
<dbReference type="InterPro" id="IPR050219">
    <property type="entry name" value="DnaG_primase"/>
</dbReference>
<dbReference type="GO" id="GO:0003677">
    <property type="term" value="F:DNA binding"/>
    <property type="evidence" value="ECO:0007669"/>
    <property type="project" value="InterPro"/>
</dbReference>
<dbReference type="SUPFAM" id="SSF57783">
    <property type="entry name" value="Zinc beta-ribbon"/>
    <property type="match status" value="1"/>
</dbReference>
<protein>
    <recommendedName>
        <fullName evidence="5">Zinc finger CHC2-type domain-containing protein</fullName>
    </recommendedName>
</protein>
<evidence type="ECO:0000256" key="1">
    <source>
        <dbReference type="ARBA" id="ARBA00022723"/>
    </source>
</evidence>
<organism evidence="6 7">
    <name type="scientific">Leyella stercorea</name>
    <dbReference type="NCBI Taxonomy" id="363265"/>
    <lineage>
        <taxon>Bacteria</taxon>
        <taxon>Pseudomonadati</taxon>
        <taxon>Bacteroidota</taxon>
        <taxon>Bacteroidia</taxon>
        <taxon>Bacteroidales</taxon>
        <taxon>Prevotellaceae</taxon>
        <taxon>Leyella</taxon>
    </lineage>
</organism>
<sequence length="365" mass="42158">MDIPQVYSPLRTNRTLHQDFGISARNILRQYHKKQLAMLDKSTIQQLRQLPIEAVAERLGLRVSRHKSLCPFHDDHHASLTFNTRTNTYRCFACDTHGGTIDLVMNHLHKPFPDACRWLADSTNIIVEEYKPLTPKLKTQNPFDAARYARFFEHPWLSDEAQRFLFEERRLDPRVVAWCRLTSWTDRQGIHWLQTPFFDQSRNLIGLQNRSLDLPHPPKSPTSSSPPELIEHPEPLAPPVSSRFRFPHGARCSIYNLPVIPMLRPAEPLYITEGCSDCWSMLSSGHKAVAIPSATLLTQADKQLLRDLFDRLGTTFHMYPDRDTPGERLFMQLKEVLPSLEHHQLPPGCKDFSDYYVSSIKTKTT</sequence>
<evidence type="ECO:0000256" key="2">
    <source>
        <dbReference type="ARBA" id="ARBA00022771"/>
    </source>
</evidence>